<dbReference type="EMBL" id="AP023359">
    <property type="protein sequence ID" value="BCJ63108.1"/>
    <property type="molecule type" value="Genomic_DNA"/>
</dbReference>
<dbReference type="Pfam" id="PF08021">
    <property type="entry name" value="FAD_binding_9"/>
    <property type="match status" value="1"/>
</dbReference>
<dbReference type="Proteomes" id="UP000680866">
    <property type="component" value="Chromosome"/>
</dbReference>
<dbReference type="PANTHER" id="PTHR30157:SF0">
    <property type="entry name" value="NADPH-DEPENDENT FERRIC-CHELATE REDUCTASE"/>
    <property type="match status" value="1"/>
</dbReference>
<feature type="domain" description="FAD-binding FR-type" evidence="1">
    <location>
        <begin position="14"/>
        <end position="143"/>
    </location>
</feature>
<dbReference type="Pfam" id="PF04954">
    <property type="entry name" value="SIP"/>
    <property type="match status" value="1"/>
</dbReference>
<evidence type="ECO:0000313" key="3">
    <source>
        <dbReference type="Proteomes" id="UP000680866"/>
    </source>
</evidence>
<dbReference type="Gene3D" id="2.40.30.10">
    <property type="entry name" value="Translation factors"/>
    <property type="match status" value="1"/>
</dbReference>
<keyword evidence="3" id="KW-1185">Reference proteome</keyword>
<dbReference type="SUPFAM" id="SSF63380">
    <property type="entry name" value="Riboflavin synthase domain-like"/>
    <property type="match status" value="1"/>
</dbReference>
<dbReference type="CDD" id="cd06193">
    <property type="entry name" value="siderophore_interacting"/>
    <property type="match status" value="1"/>
</dbReference>
<gene>
    <name evidence="2" type="ORF">Prubr_01290</name>
</gene>
<dbReference type="InterPro" id="IPR017927">
    <property type="entry name" value="FAD-bd_FR_type"/>
</dbReference>
<protein>
    <recommendedName>
        <fullName evidence="1">FAD-binding FR-type domain-containing protein</fullName>
    </recommendedName>
</protein>
<organism evidence="2 3">
    <name type="scientific">Polymorphospora rubra</name>
    <dbReference type="NCBI Taxonomy" id="338584"/>
    <lineage>
        <taxon>Bacteria</taxon>
        <taxon>Bacillati</taxon>
        <taxon>Actinomycetota</taxon>
        <taxon>Actinomycetes</taxon>
        <taxon>Micromonosporales</taxon>
        <taxon>Micromonosporaceae</taxon>
        <taxon>Polymorphospora</taxon>
    </lineage>
</organism>
<accession>A0A810MUX4</accession>
<dbReference type="GO" id="GO:0016491">
    <property type="term" value="F:oxidoreductase activity"/>
    <property type="evidence" value="ECO:0007669"/>
    <property type="project" value="InterPro"/>
</dbReference>
<dbReference type="RefSeq" id="WP_212820578.1">
    <property type="nucleotide sequence ID" value="NZ_AP023359.1"/>
</dbReference>
<dbReference type="InterPro" id="IPR039261">
    <property type="entry name" value="FNR_nucleotide-bd"/>
</dbReference>
<proteinExistence type="predicted"/>
<evidence type="ECO:0000259" key="1">
    <source>
        <dbReference type="PROSITE" id="PS51384"/>
    </source>
</evidence>
<dbReference type="AlphaFoldDB" id="A0A810MUX4"/>
<dbReference type="InterPro" id="IPR017938">
    <property type="entry name" value="Riboflavin_synthase-like_b-brl"/>
</dbReference>
<dbReference type="PROSITE" id="PS51384">
    <property type="entry name" value="FAD_FR"/>
    <property type="match status" value="1"/>
</dbReference>
<dbReference type="KEGG" id="pry:Prubr_01290"/>
<dbReference type="InterPro" id="IPR039374">
    <property type="entry name" value="SIP_fam"/>
</dbReference>
<dbReference type="InterPro" id="IPR013113">
    <property type="entry name" value="SIP_FAD-bd"/>
</dbReference>
<sequence length="302" mass="33222">MTDLRTAPETVTPWRPFYTQTARLRRLSPSFLRATFTGTDLDRFADLGYDLRIKLVFPLAEHGFRTLPEGPDWYRRWRSLPADQRNPFRTYTVRAARCADREIDVDLVLHDGGPHGPAARWAATARPGDRIVIMGPDNAYGGDHGGREFLPAQADRPMLLAGDETAVPAICAIAERLPAGCRGEILLEVPLAEDVLDCAAPSGVTVTWLPRSGAPHGSRLVPAVEAAAERLFPTSRPTPVEVGDGDPEEILWDVPTGPSYVWLAGEAGVIRQLRRHLVSTRGMGRDSVAFMGYWRQGHADPS</sequence>
<evidence type="ECO:0000313" key="2">
    <source>
        <dbReference type="EMBL" id="BCJ63108.1"/>
    </source>
</evidence>
<dbReference type="InterPro" id="IPR007037">
    <property type="entry name" value="SIP_rossman_dom"/>
</dbReference>
<dbReference type="Gene3D" id="3.40.50.80">
    <property type="entry name" value="Nucleotide-binding domain of ferredoxin-NADP reductase (FNR) module"/>
    <property type="match status" value="1"/>
</dbReference>
<reference evidence="2" key="1">
    <citation type="submission" date="2020-08" db="EMBL/GenBank/DDBJ databases">
        <title>Whole genome shotgun sequence of Polymorphospora rubra NBRC 101157.</title>
        <authorList>
            <person name="Komaki H."/>
            <person name="Tamura T."/>
        </authorList>
    </citation>
    <scope>NUCLEOTIDE SEQUENCE</scope>
    <source>
        <strain evidence="2">NBRC 101157</strain>
    </source>
</reference>
<name>A0A810MUX4_9ACTN</name>
<dbReference type="PANTHER" id="PTHR30157">
    <property type="entry name" value="FERRIC REDUCTASE, NADPH-DEPENDENT"/>
    <property type="match status" value="1"/>
</dbReference>